<name>A0A4C1SYD2_EUMVA</name>
<evidence type="ECO:0000313" key="2">
    <source>
        <dbReference type="Proteomes" id="UP000299102"/>
    </source>
</evidence>
<reference evidence="1 2" key="1">
    <citation type="journal article" date="2019" name="Commun. Biol.">
        <title>The bagworm genome reveals a unique fibroin gene that provides high tensile strength.</title>
        <authorList>
            <person name="Kono N."/>
            <person name="Nakamura H."/>
            <person name="Ohtoshi R."/>
            <person name="Tomita M."/>
            <person name="Numata K."/>
            <person name="Arakawa K."/>
        </authorList>
    </citation>
    <scope>NUCLEOTIDE SEQUENCE [LARGE SCALE GENOMIC DNA]</scope>
</reference>
<proteinExistence type="predicted"/>
<dbReference type="AlphaFoldDB" id="A0A4C1SYD2"/>
<organism evidence="1 2">
    <name type="scientific">Eumeta variegata</name>
    <name type="common">Bagworm moth</name>
    <name type="synonym">Eumeta japonica</name>
    <dbReference type="NCBI Taxonomy" id="151549"/>
    <lineage>
        <taxon>Eukaryota</taxon>
        <taxon>Metazoa</taxon>
        <taxon>Ecdysozoa</taxon>
        <taxon>Arthropoda</taxon>
        <taxon>Hexapoda</taxon>
        <taxon>Insecta</taxon>
        <taxon>Pterygota</taxon>
        <taxon>Neoptera</taxon>
        <taxon>Endopterygota</taxon>
        <taxon>Lepidoptera</taxon>
        <taxon>Glossata</taxon>
        <taxon>Ditrysia</taxon>
        <taxon>Tineoidea</taxon>
        <taxon>Psychidae</taxon>
        <taxon>Oiketicinae</taxon>
        <taxon>Eumeta</taxon>
    </lineage>
</organism>
<dbReference type="Proteomes" id="UP000299102">
    <property type="component" value="Unassembled WGS sequence"/>
</dbReference>
<keyword evidence="2" id="KW-1185">Reference proteome</keyword>
<sequence length="137" mass="15318">MRVRRFERTKRHADGRVRPVSEDLARAPTRPYTFMLAGAACANFTPFTVGLDVVPLTSVSSNLYIYSYLKLDCINAIIKWRRAFVRQRASTIPAWMAAFDKAPVPTVVYFLASGMTGNEIMSAIAASVQSIEMMFSD</sequence>
<protein>
    <submittedName>
        <fullName evidence="1">Uncharacterized protein</fullName>
    </submittedName>
</protein>
<comment type="caution">
    <text evidence="1">The sequence shown here is derived from an EMBL/GenBank/DDBJ whole genome shotgun (WGS) entry which is preliminary data.</text>
</comment>
<accession>A0A4C1SYD2</accession>
<evidence type="ECO:0000313" key="1">
    <source>
        <dbReference type="EMBL" id="GBP07263.1"/>
    </source>
</evidence>
<gene>
    <name evidence="1" type="ORF">EVAR_92139_1</name>
</gene>
<dbReference type="EMBL" id="BGZK01000025">
    <property type="protein sequence ID" value="GBP07263.1"/>
    <property type="molecule type" value="Genomic_DNA"/>
</dbReference>